<dbReference type="SUPFAM" id="SSF56112">
    <property type="entry name" value="Protein kinase-like (PK-like)"/>
    <property type="match status" value="1"/>
</dbReference>
<evidence type="ECO:0000313" key="2">
    <source>
        <dbReference type="EMBL" id="KOO23026.1"/>
    </source>
</evidence>
<feature type="domain" description="Protein kinase" evidence="1">
    <location>
        <begin position="1"/>
        <end position="295"/>
    </location>
</feature>
<dbReference type="GO" id="GO:0010506">
    <property type="term" value="P:regulation of autophagy"/>
    <property type="evidence" value="ECO:0007669"/>
    <property type="project" value="InterPro"/>
</dbReference>
<dbReference type="InterPro" id="IPR045269">
    <property type="entry name" value="Atg1-like"/>
</dbReference>
<dbReference type="GO" id="GO:0004674">
    <property type="term" value="F:protein serine/threonine kinase activity"/>
    <property type="evidence" value="ECO:0007669"/>
    <property type="project" value="InterPro"/>
</dbReference>
<dbReference type="PROSITE" id="PS50011">
    <property type="entry name" value="PROTEIN_KINASE_DOM"/>
    <property type="match status" value="1"/>
</dbReference>
<keyword evidence="3" id="KW-1185">Reference proteome</keyword>
<protein>
    <submittedName>
        <fullName evidence="2">Serine threonine-protein kinase unc-51-like protein</fullName>
    </submittedName>
</protein>
<proteinExistence type="predicted"/>
<accession>A0A0M0J8X5</accession>
<keyword evidence="2" id="KW-0808">Transferase</keyword>
<dbReference type="AlphaFoldDB" id="A0A0M0J8X5"/>
<dbReference type="InterPro" id="IPR011009">
    <property type="entry name" value="Kinase-like_dom_sf"/>
</dbReference>
<sequence length="373" mass="38890">MEDLGDGVLIPRMIARLTTAERTPTLELRPGLSSIGEYAVERCIGTGSFAQVYLLRRLSSAAVRQKASGAGVQPPQAPSSLAPAGLTTTATLLALKAIDRRNLTPKTASLLASELVDGLCYLRVRKLLHRDIKPQNLLLFFPDAHEDAYEGALAGAGAVVGGASPHPVADGSARAARLRIADFGLARALDGASMARTVCGSPLYMAPEALRGQPYGAAAEVWSVGVCLFEMLSGRVPYSGATVPELLAAIDAAPRGQPPAVPGVSAAATKLLIAALQPVPEARISIEQMATHAFLCDAGPPYFLSRASEESLCRAMHCTHASLPPVAIGKVVHVEKLHASPENAAALGLRPGAPFNVITAEMHTDLAPEVTGR</sequence>
<name>A0A0M0J8X5_9EUKA</name>
<keyword evidence="2" id="KW-0418">Kinase</keyword>
<dbReference type="GO" id="GO:0005524">
    <property type="term" value="F:ATP binding"/>
    <property type="evidence" value="ECO:0007669"/>
    <property type="project" value="InterPro"/>
</dbReference>
<dbReference type="InterPro" id="IPR008271">
    <property type="entry name" value="Ser/Thr_kinase_AS"/>
</dbReference>
<dbReference type="OrthoDB" id="346907at2759"/>
<dbReference type="InterPro" id="IPR000719">
    <property type="entry name" value="Prot_kinase_dom"/>
</dbReference>
<dbReference type="Pfam" id="PF00069">
    <property type="entry name" value="Pkinase"/>
    <property type="match status" value="1"/>
</dbReference>
<dbReference type="Proteomes" id="UP000037460">
    <property type="component" value="Unassembled WGS sequence"/>
</dbReference>
<dbReference type="Gene3D" id="1.10.510.10">
    <property type="entry name" value="Transferase(Phosphotransferase) domain 1"/>
    <property type="match status" value="1"/>
</dbReference>
<dbReference type="PROSITE" id="PS00108">
    <property type="entry name" value="PROTEIN_KINASE_ST"/>
    <property type="match status" value="1"/>
</dbReference>
<dbReference type="SMART" id="SM00220">
    <property type="entry name" value="S_TKc"/>
    <property type="match status" value="1"/>
</dbReference>
<dbReference type="EMBL" id="JWZX01003227">
    <property type="protein sequence ID" value="KOO23026.1"/>
    <property type="molecule type" value="Genomic_DNA"/>
</dbReference>
<gene>
    <name evidence="2" type="ORF">Ctob_001043</name>
</gene>
<dbReference type="PANTHER" id="PTHR24348:SF68">
    <property type="entry name" value="SERINE_THREONINE-PROTEIN KINASE ATG1C"/>
    <property type="match status" value="1"/>
</dbReference>
<evidence type="ECO:0000259" key="1">
    <source>
        <dbReference type="PROSITE" id="PS50011"/>
    </source>
</evidence>
<reference evidence="3" key="1">
    <citation type="journal article" date="2015" name="PLoS Genet.">
        <title>Genome Sequence and Transcriptome Analyses of Chrysochromulina tobin: Metabolic Tools for Enhanced Algal Fitness in the Prominent Order Prymnesiales (Haptophyceae).</title>
        <authorList>
            <person name="Hovde B.T."/>
            <person name="Deodato C.R."/>
            <person name="Hunsperger H.M."/>
            <person name="Ryken S.A."/>
            <person name="Yost W."/>
            <person name="Jha R.K."/>
            <person name="Patterson J."/>
            <person name="Monnat R.J. Jr."/>
            <person name="Barlow S.B."/>
            <person name="Starkenburg S.R."/>
            <person name="Cattolico R.A."/>
        </authorList>
    </citation>
    <scope>NUCLEOTIDE SEQUENCE</scope>
    <source>
        <strain evidence="3">CCMP291</strain>
    </source>
</reference>
<dbReference type="GO" id="GO:0005737">
    <property type="term" value="C:cytoplasm"/>
    <property type="evidence" value="ECO:0007669"/>
    <property type="project" value="TreeGrafter"/>
</dbReference>
<comment type="caution">
    <text evidence="2">The sequence shown here is derived from an EMBL/GenBank/DDBJ whole genome shotgun (WGS) entry which is preliminary data.</text>
</comment>
<evidence type="ECO:0000313" key="3">
    <source>
        <dbReference type="Proteomes" id="UP000037460"/>
    </source>
</evidence>
<organism evidence="2 3">
    <name type="scientific">Chrysochromulina tobinii</name>
    <dbReference type="NCBI Taxonomy" id="1460289"/>
    <lineage>
        <taxon>Eukaryota</taxon>
        <taxon>Haptista</taxon>
        <taxon>Haptophyta</taxon>
        <taxon>Prymnesiophyceae</taxon>
        <taxon>Prymnesiales</taxon>
        <taxon>Chrysochromulinaceae</taxon>
        <taxon>Chrysochromulina</taxon>
    </lineage>
</organism>
<dbReference type="PANTHER" id="PTHR24348">
    <property type="entry name" value="SERINE/THREONINE-PROTEIN KINASE UNC-51-RELATED"/>
    <property type="match status" value="1"/>
</dbReference>